<evidence type="ECO:0000313" key="2">
    <source>
        <dbReference type="Proteomes" id="UP001530315"/>
    </source>
</evidence>
<dbReference type="AlphaFoldDB" id="A0ABD3MFN4"/>
<proteinExistence type="predicted"/>
<keyword evidence="2" id="KW-1185">Reference proteome</keyword>
<reference evidence="1 2" key="1">
    <citation type="submission" date="2024-10" db="EMBL/GenBank/DDBJ databases">
        <title>Updated reference genomes for cyclostephanoid diatoms.</title>
        <authorList>
            <person name="Roberts W.R."/>
            <person name="Alverson A.J."/>
        </authorList>
    </citation>
    <scope>NUCLEOTIDE SEQUENCE [LARGE SCALE GENOMIC DNA]</scope>
    <source>
        <strain evidence="1 2">AJA276-08</strain>
    </source>
</reference>
<name>A0ABD3MFN4_9STRA</name>
<sequence>MTWILNKLGGFLDGLSGKIQWGFVPNLWPQGTVERLDNWGWQIHNPNVVLRSIDQVSTSLFLEPRDCETTSDDIERECSKNHVGADFSDNNIMWKDLLDSLENVPLSVPPLVNGAVIVTAEIPRGLVVYE</sequence>
<protein>
    <submittedName>
        <fullName evidence="1">Uncharacterized protein</fullName>
    </submittedName>
</protein>
<accession>A0ABD3MFN4</accession>
<evidence type="ECO:0000313" key="1">
    <source>
        <dbReference type="EMBL" id="KAL3761693.1"/>
    </source>
</evidence>
<dbReference type="EMBL" id="JALLAZ020001846">
    <property type="protein sequence ID" value="KAL3761693.1"/>
    <property type="molecule type" value="Genomic_DNA"/>
</dbReference>
<gene>
    <name evidence="1" type="ORF">ACHAW5_004257</name>
</gene>
<organism evidence="1 2">
    <name type="scientific">Stephanodiscus triporus</name>
    <dbReference type="NCBI Taxonomy" id="2934178"/>
    <lineage>
        <taxon>Eukaryota</taxon>
        <taxon>Sar</taxon>
        <taxon>Stramenopiles</taxon>
        <taxon>Ochrophyta</taxon>
        <taxon>Bacillariophyta</taxon>
        <taxon>Coscinodiscophyceae</taxon>
        <taxon>Thalassiosirophycidae</taxon>
        <taxon>Stephanodiscales</taxon>
        <taxon>Stephanodiscaceae</taxon>
        <taxon>Stephanodiscus</taxon>
    </lineage>
</organism>
<dbReference type="Proteomes" id="UP001530315">
    <property type="component" value="Unassembled WGS sequence"/>
</dbReference>
<comment type="caution">
    <text evidence="1">The sequence shown here is derived from an EMBL/GenBank/DDBJ whole genome shotgun (WGS) entry which is preliminary data.</text>
</comment>